<organism evidence="12 13">
    <name type="scientific">Paramormyrops kingsleyae</name>
    <dbReference type="NCBI Taxonomy" id="1676925"/>
    <lineage>
        <taxon>Eukaryota</taxon>
        <taxon>Metazoa</taxon>
        <taxon>Chordata</taxon>
        <taxon>Craniata</taxon>
        <taxon>Vertebrata</taxon>
        <taxon>Euteleostomi</taxon>
        <taxon>Actinopterygii</taxon>
        <taxon>Neopterygii</taxon>
        <taxon>Teleostei</taxon>
        <taxon>Osteoglossocephala</taxon>
        <taxon>Osteoglossomorpha</taxon>
        <taxon>Osteoglossiformes</taxon>
        <taxon>Mormyridae</taxon>
        <taxon>Paramormyrops</taxon>
    </lineage>
</organism>
<dbReference type="RefSeq" id="XP_023646618.1">
    <property type="nucleotide sequence ID" value="XM_023790850.2"/>
</dbReference>
<feature type="transmembrane region" description="Helical" evidence="10">
    <location>
        <begin position="197"/>
        <end position="220"/>
    </location>
</feature>
<feature type="domain" description="G-protein coupled receptors family 1 profile" evidence="11">
    <location>
        <begin position="51"/>
        <end position="302"/>
    </location>
</feature>
<accession>A0A3B3SCJ4</accession>
<dbReference type="KEGG" id="pki:111833002"/>
<dbReference type="Pfam" id="PF00001">
    <property type="entry name" value="7tm_1"/>
    <property type="match status" value="1"/>
</dbReference>
<reference evidence="12" key="1">
    <citation type="submission" date="2025-08" db="UniProtKB">
        <authorList>
            <consortium name="Ensembl"/>
        </authorList>
    </citation>
    <scope>IDENTIFICATION</scope>
</reference>
<comment type="similarity">
    <text evidence="9">Belongs to the G-protein coupled receptor 1 family.</text>
</comment>
<evidence type="ECO:0000256" key="6">
    <source>
        <dbReference type="ARBA" id="ARBA00023136"/>
    </source>
</evidence>
<dbReference type="GeneTree" id="ENSGT00940000164556"/>
<dbReference type="AlphaFoldDB" id="A0A3B3SCJ4"/>
<dbReference type="PANTHER" id="PTHR24249">
    <property type="entry name" value="HISTAMINE RECEPTOR-RELATED G-PROTEIN COUPLED RECEPTOR"/>
    <property type="match status" value="1"/>
</dbReference>
<evidence type="ECO:0000313" key="13">
    <source>
        <dbReference type="Proteomes" id="UP000261540"/>
    </source>
</evidence>
<keyword evidence="2" id="KW-1003">Cell membrane</keyword>
<sequence>MPLTANLTLFGQVTSEDFNATSVEYQRLVELSHRPIKVAIISILGAMITLGNIAVILVIASSVAGWSRNSRYFLMSLTGADTAFGLIVMPLNLCVSLLKDYSDGPDPLCHVVAFVNSTIYATCMYTLATISIERYVAVFYPLKYSSVMTRNRTQLLIAFAWFFPPVLLLPISFPNTIIEVHFSTASLVCNPSYSSNVGYSLTLTGLIFFPCSTIMTYANLRLWLAAKKQRIKLSKHEMGGRDRPDVASRVLVPVMTVYYACWTPCMVTILYNAISGSAVPEWVEFVAVWLPTANGFLNCIFYFWINRSFRRKFRSVAQRLCLCMCPQPGQGLRCSVPGGVHVVAGVWDNNNCLQERSASVSSTCTLITLAVETHM</sequence>
<dbReference type="GO" id="GO:0005886">
    <property type="term" value="C:plasma membrane"/>
    <property type="evidence" value="ECO:0007669"/>
    <property type="project" value="UniProtKB-SubCell"/>
</dbReference>
<evidence type="ECO:0000256" key="3">
    <source>
        <dbReference type="ARBA" id="ARBA00022692"/>
    </source>
</evidence>
<evidence type="ECO:0000256" key="1">
    <source>
        <dbReference type="ARBA" id="ARBA00004651"/>
    </source>
</evidence>
<evidence type="ECO:0000256" key="5">
    <source>
        <dbReference type="ARBA" id="ARBA00023040"/>
    </source>
</evidence>
<dbReference type="STRING" id="1676925.ENSPKIP00000027955"/>
<dbReference type="InterPro" id="IPR000276">
    <property type="entry name" value="GPCR_Rhodpsn"/>
</dbReference>
<keyword evidence="7 9" id="KW-0675">Receptor</keyword>
<feature type="transmembrane region" description="Helical" evidence="10">
    <location>
        <begin position="286"/>
        <end position="305"/>
    </location>
</feature>
<keyword evidence="13" id="KW-1185">Reference proteome</keyword>
<keyword evidence="4 10" id="KW-1133">Transmembrane helix</keyword>
<dbReference type="PANTHER" id="PTHR24249:SF387">
    <property type="entry name" value="HISTAMINE H2 RECEPTOR"/>
    <property type="match status" value="1"/>
</dbReference>
<evidence type="ECO:0000259" key="11">
    <source>
        <dbReference type="PROSITE" id="PS50262"/>
    </source>
</evidence>
<evidence type="ECO:0000313" key="12">
    <source>
        <dbReference type="Ensembl" id="ENSPKIP00000027955.1"/>
    </source>
</evidence>
<keyword evidence="5 9" id="KW-0297">G-protein coupled receptor</keyword>
<dbReference type="GeneID" id="111833002"/>
<evidence type="ECO:0000256" key="7">
    <source>
        <dbReference type="ARBA" id="ARBA00023170"/>
    </source>
</evidence>
<dbReference type="Proteomes" id="UP000261540">
    <property type="component" value="Unplaced"/>
</dbReference>
<evidence type="ECO:0000256" key="8">
    <source>
        <dbReference type="ARBA" id="ARBA00023224"/>
    </source>
</evidence>
<dbReference type="CDD" id="cd00637">
    <property type="entry name" value="7tm_classA_rhodopsin-like"/>
    <property type="match status" value="1"/>
</dbReference>
<evidence type="ECO:0000256" key="4">
    <source>
        <dbReference type="ARBA" id="ARBA00022989"/>
    </source>
</evidence>
<evidence type="ECO:0000256" key="10">
    <source>
        <dbReference type="SAM" id="Phobius"/>
    </source>
</evidence>
<proteinExistence type="inferred from homology"/>
<reference evidence="12" key="2">
    <citation type="submission" date="2025-09" db="UniProtKB">
        <authorList>
            <consortium name="Ensembl"/>
        </authorList>
    </citation>
    <scope>IDENTIFICATION</scope>
</reference>
<evidence type="ECO:0000256" key="9">
    <source>
        <dbReference type="RuleBase" id="RU000688"/>
    </source>
</evidence>
<keyword evidence="3 9" id="KW-0812">Transmembrane</keyword>
<feature type="transmembrane region" description="Helical" evidence="10">
    <location>
        <begin position="154"/>
        <end position="177"/>
    </location>
</feature>
<name>A0A3B3SCJ4_9TELE</name>
<protein>
    <submittedName>
        <fullName evidence="12">Zgc:162592</fullName>
    </submittedName>
</protein>
<dbReference type="Gene3D" id="1.20.1070.10">
    <property type="entry name" value="Rhodopsin 7-helix transmembrane proteins"/>
    <property type="match status" value="1"/>
</dbReference>
<dbReference type="SUPFAM" id="SSF81321">
    <property type="entry name" value="Family A G protein-coupled receptor-like"/>
    <property type="match status" value="1"/>
</dbReference>
<dbReference type="PROSITE" id="PS50262">
    <property type="entry name" value="G_PROTEIN_RECEP_F1_2"/>
    <property type="match status" value="1"/>
</dbReference>
<dbReference type="FunFam" id="1.20.1070.10:FF:000411">
    <property type="entry name" value="Zgc:162592"/>
    <property type="match status" value="1"/>
</dbReference>
<feature type="transmembrane region" description="Helical" evidence="10">
    <location>
        <begin position="39"/>
        <end position="60"/>
    </location>
</feature>
<dbReference type="InterPro" id="IPR050569">
    <property type="entry name" value="TAAR"/>
</dbReference>
<dbReference type="OrthoDB" id="6376512at2759"/>
<dbReference type="InterPro" id="IPR017452">
    <property type="entry name" value="GPCR_Rhodpsn_7TM"/>
</dbReference>
<keyword evidence="6 10" id="KW-0472">Membrane</keyword>
<dbReference type="GO" id="GO:0004930">
    <property type="term" value="F:G protein-coupled receptor activity"/>
    <property type="evidence" value="ECO:0007669"/>
    <property type="project" value="UniProtKB-KW"/>
</dbReference>
<feature type="transmembrane region" description="Helical" evidence="10">
    <location>
        <begin position="250"/>
        <end position="274"/>
    </location>
</feature>
<comment type="subcellular location">
    <subcellularLocation>
        <location evidence="1">Cell membrane</location>
        <topology evidence="1">Multi-pass membrane protein</topology>
    </subcellularLocation>
</comment>
<dbReference type="Ensembl" id="ENSPKIT00000008729.1">
    <property type="protein sequence ID" value="ENSPKIP00000027955.1"/>
    <property type="gene ID" value="ENSPKIG00000009797.1"/>
</dbReference>
<feature type="transmembrane region" description="Helical" evidence="10">
    <location>
        <begin position="72"/>
        <end position="98"/>
    </location>
</feature>
<dbReference type="PRINTS" id="PR00237">
    <property type="entry name" value="GPCRRHODOPSN"/>
</dbReference>
<dbReference type="PROSITE" id="PS00237">
    <property type="entry name" value="G_PROTEIN_RECEP_F1_1"/>
    <property type="match status" value="1"/>
</dbReference>
<feature type="transmembrane region" description="Helical" evidence="10">
    <location>
        <begin position="118"/>
        <end position="142"/>
    </location>
</feature>
<evidence type="ECO:0000256" key="2">
    <source>
        <dbReference type="ARBA" id="ARBA00022475"/>
    </source>
</evidence>
<keyword evidence="8 9" id="KW-0807">Transducer</keyword>